<dbReference type="Gene3D" id="1.10.1040.10">
    <property type="entry name" value="N-(1-d-carboxylethyl)-l-norvaline Dehydrogenase, domain 2"/>
    <property type="match status" value="1"/>
</dbReference>
<dbReference type="EMBL" id="FUWH01000003">
    <property type="protein sequence ID" value="SJZ58784.1"/>
    <property type="molecule type" value="Genomic_DNA"/>
</dbReference>
<sequence length="208" mass="23116">MHIVVNADQAQQQILLAKGFTGNHSVTWYQDGMEIPEADVYFDLAYTDHRFTGIRNRPVFVNAVTATCASFPDNHIRFNGWNSFLERNTLELAAAADQRQAAEGVLAAMGWSYRWVADEPGMISARIVAMIINEAYFAIGDEISSRADIDTAMKLGTNYPYGPFEWAGKIGIEHVYGLLKQLSASDARYLPAPVLEQEAKQLISAPQQ</sequence>
<dbReference type="PANTHER" id="PTHR48075:SF5">
    <property type="entry name" value="3-HYDROXYBUTYRYL-COA DEHYDROGENASE"/>
    <property type="match status" value="1"/>
</dbReference>
<dbReference type="PANTHER" id="PTHR48075">
    <property type="entry name" value="3-HYDROXYACYL-COA DEHYDROGENASE FAMILY PROTEIN"/>
    <property type="match status" value="1"/>
</dbReference>
<dbReference type="AlphaFoldDB" id="A0A1T4LWH3"/>
<dbReference type="SUPFAM" id="SSF48179">
    <property type="entry name" value="6-phosphogluconate dehydrogenase C-terminal domain-like"/>
    <property type="match status" value="1"/>
</dbReference>
<dbReference type="Pfam" id="PF00725">
    <property type="entry name" value="3HCDH"/>
    <property type="match status" value="1"/>
</dbReference>
<feature type="domain" description="3-hydroxyacyl-CoA dehydrogenase C-terminal" evidence="1">
    <location>
        <begin position="121"/>
        <end position="197"/>
    </location>
</feature>
<dbReference type="GO" id="GO:0006631">
    <property type="term" value="P:fatty acid metabolic process"/>
    <property type="evidence" value="ECO:0007669"/>
    <property type="project" value="InterPro"/>
</dbReference>
<dbReference type="InterPro" id="IPR013328">
    <property type="entry name" value="6PGD_dom2"/>
</dbReference>
<evidence type="ECO:0000313" key="2">
    <source>
        <dbReference type="EMBL" id="SJZ58784.1"/>
    </source>
</evidence>
<dbReference type="InterPro" id="IPR006108">
    <property type="entry name" value="3HC_DH_C"/>
</dbReference>
<keyword evidence="3" id="KW-1185">Reference proteome</keyword>
<dbReference type="InterPro" id="IPR008927">
    <property type="entry name" value="6-PGluconate_DH-like_C_sf"/>
</dbReference>
<protein>
    <submittedName>
        <fullName evidence="2">3-hydroxybutyryl-CoA dehydrogenase</fullName>
    </submittedName>
</protein>
<organism evidence="2 3">
    <name type="scientific">Sediminibacterium ginsengisoli</name>
    <dbReference type="NCBI Taxonomy" id="413434"/>
    <lineage>
        <taxon>Bacteria</taxon>
        <taxon>Pseudomonadati</taxon>
        <taxon>Bacteroidota</taxon>
        <taxon>Chitinophagia</taxon>
        <taxon>Chitinophagales</taxon>
        <taxon>Chitinophagaceae</taxon>
        <taxon>Sediminibacterium</taxon>
    </lineage>
</organism>
<proteinExistence type="predicted"/>
<reference evidence="2 3" key="1">
    <citation type="submission" date="2017-02" db="EMBL/GenBank/DDBJ databases">
        <authorList>
            <person name="Peterson S.W."/>
        </authorList>
    </citation>
    <scope>NUCLEOTIDE SEQUENCE [LARGE SCALE GENOMIC DNA]</scope>
    <source>
        <strain evidence="2 3">DSM 22335</strain>
    </source>
</reference>
<dbReference type="Proteomes" id="UP000190888">
    <property type="component" value="Unassembled WGS sequence"/>
</dbReference>
<dbReference type="STRING" id="413434.SAMN04488132_10324"/>
<accession>A0A1T4LWH3</accession>
<dbReference type="OrthoDB" id="2986269at2"/>
<evidence type="ECO:0000313" key="3">
    <source>
        <dbReference type="Proteomes" id="UP000190888"/>
    </source>
</evidence>
<dbReference type="RefSeq" id="WP_078830535.1">
    <property type="nucleotide sequence ID" value="NZ_FUWH01000003.1"/>
</dbReference>
<name>A0A1T4LWH3_9BACT</name>
<evidence type="ECO:0000259" key="1">
    <source>
        <dbReference type="Pfam" id="PF00725"/>
    </source>
</evidence>
<gene>
    <name evidence="2" type="ORF">SAMN04488132_10324</name>
</gene>
<dbReference type="GO" id="GO:0016616">
    <property type="term" value="F:oxidoreductase activity, acting on the CH-OH group of donors, NAD or NADP as acceptor"/>
    <property type="evidence" value="ECO:0007669"/>
    <property type="project" value="InterPro"/>
</dbReference>